<dbReference type="Pfam" id="PF00561">
    <property type="entry name" value="Abhydrolase_1"/>
    <property type="match status" value="1"/>
</dbReference>
<dbReference type="GO" id="GO:0016787">
    <property type="term" value="F:hydrolase activity"/>
    <property type="evidence" value="ECO:0007669"/>
    <property type="project" value="UniProtKB-KW"/>
</dbReference>
<accession>A0A937FH11</accession>
<name>A0A937FH11_9CLOT</name>
<dbReference type="InterPro" id="IPR050266">
    <property type="entry name" value="AB_hydrolase_sf"/>
</dbReference>
<dbReference type="PANTHER" id="PTHR43798">
    <property type="entry name" value="MONOACYLGLYCEROL LIPASE"/>
    <property type="match status" value="1"/>
</dbReference>
<sequence>MNAKTVFKSVQGKNDILKYYDSFIEKIDFPHEIINLNSCLGNTFIIASGKKEAPPIILFHGSGMNSFMWLKDIKEYALNYRVYAIDIPGEPGKSNEYQASLNGMDYVSWVNDVLNELSIEKSSFVGISLGAWMALKFAVNYPEKVDKLVLISPSGIGPQKKSFIFKALYYSCLGETGVKRLVYKINGNKEIPETILKYQRLITKNFIYRRETIPIFLDDELKRLDMPIALFVGENDIMLHSLKTAKRLSELRPKANINILKGKGHSLTDLVDKIMWFLN</sequence>
<keyword evidence="2" id="KW-0378">Hydrolase</keyword>
<keyword evidence="3" id="KW-1185">Reference proteome</keyword>
<evidence type="ECO:0000313" key="3">
    <source>
        <dbReference type="Proteomes" id="UP000623681"/>
    </source>
</evidence>
<dbReference type="Gene3D" id="3.40.50.1820">
    <property type="entry name" value="alpha/beta hydrolase"/>
    <property type="match status" value="1"/>
</dbReference>
<dbReference type="Proteomes" id="UP000623681">
    <property type="component" value="Unassembled WGS sequence"/>
</dbReference>
<gene>
    <name evidence="2" type="ORF">JK634_08325</name>
</gene>
<proteinExistence type="predicted"/>
<evidence type="ECO:0000313" key="2">
    <source>
        <dbReference type="EMBL" id="MBL4931807.1"/>
    </source>
</evidence>
<dbReference type="SUPFAM" id="SSF53474">
    <property type="entry name" value="alpha/beta-Hydrolases"/>
    <property type="match status" value="1"/>
</dbReference>
<dbReference type="RefSeq" id="WP_202767193.1">
    <property type="nucleotide sequence ID" value="NZ_JAESWA010000022.1"/>
</dbReference>
<reference evidence="2" key="1">
    <citation type="submission" date="2021-01" db="EMBL/GenBank/DDBJ databases">
        <title>Genome public.</title>
        <authorList>
            <person name="Liu C."/>
            <person name="Sun Q."/>
        </authorList>
    </citation>
    <scope>NUCLEOTIDE SEQUENCE</scope>
    <source>
        <strain evidence="2">YIM B02565</strain>
    </source>
</reference>
<organism evidence="2 3">
    <name type="scientific">Clostridium paridis</name>
    <dbReference type="NCBI Taxonomy" id="2803863"/>
    <lineage>
        <taxon>Bacteria</taxon>
        <taxon>Bacillati</taxon>
        <taxon>Bacillota</taxon>
        <taxon>Clostridia</taxon>
        <taxon>Eubacteriales</taxon>
        <taxon>Clostridiaceae</taxon>
        <taxon>Clostridium</taxon>
    </lineage>
</organism>
<protein>
    <submittedName>
        <fullName evidence="2">Alpha/beta hydrolase</fullName>
    </submittedName>
</protein>
<comment type="caution">
    <text evidence="2">The sequence shown here is derived from an EMBL/GenBank/DDBJ whole genome shotgun (WGS) entry which is preliminary data.</text>
</comment>
<dbReference type="PRINTS" id="PR00111">
    <property type="entry name" value="ABHYDROLASE"/>
</dbReference>
<evidence type="ECO:0000259" key="1">
    <source>
        <dbReference type="Pfam" id="PF00561"/>
    </source>
</evidence>
<feature type="domain" description="AB hydrolase-1" evidence="1">
    <location>
        <begin position="54"/>
        <end position="156"/>
    </location>
</feature>
<dbReference type="AlphaFoldDB" id="A0A937FH11"/>
<dbReference type="EMBL" id="JAESWA010000022">
    <property type="protein sequence ID" value="MBL4931807.1"/>
    <property type="molecule type" value="Genomic_DNA"/>
</dbReference>
<dbReference type="PANTHER" id="PTHR43798:SF33">
    <property type="entry name" value="HYDROLASE, PUTATIVE (AFU_ORTHOLOGUE AFUA_2G14860)-RELATED"/>
    <property type="match status" value="1"/>
</dbReference>
<dbReference type="InterPro" id="IPR000073">
    <property type="entry name" value="AB_hydrolase_1"/>
</dbReference>
<dbReference type="GO" id="GO:0016020">
    <property type="term" value="C:membrane"/>
    <property type="evidence" value="ECO:0007669"/>
    <property type="project" value="TreeGrafter"/>
</dbReference>
<dbReference type="InterPro" id="IPR029058">
    <property type="entry name" value="AB_hydrolase_fold"/>
</dbReference>